<gene>
    <name evidence="1" type="ORF">CK820_G0029687</name>
</gene>
<proteinExistence type="predicted"/>
<dbReference type="Proteomes" id="UP000236370">
    <property type="component" value="Unassembled WGS sequence"/>
</dbReference>
<organism evidence="1 2">
    <name type="scientific">Pan troglodytes</name>
    <name type="common">Chimpanzee</name>
    <dbReference type="NCBI Taxonomy" id="9598"/>
    <lineage>
        <taxon>Eukaryota</taxon>
        <taxon>Metazoa</taxon>
        <taxon>Chordata</taxon>
        <taxon>Craniata</taxon>
        <taxon>Vertebrata</taxon>
        <taxon>Euteleostomi</taxon>
        <taxon>Mammalia</taxon>
        <taxon>Eutheria</taxon>
        <taxon>Euarchontoglires</taxon>
        <taxon>Primates</taxon>
        <taxon>Haplorrhini</taxon>
        <taxon>Catarrhini</taxon>
        <taxon>Hominidae</taxon>
        <taxon>Pan</taxon>
    </lineage>
</organism>
<reference evidence="1 2" key="1">
    <citation type="submission" date="2017-12" db="EMBL/GenBank/DDBJ databases">
        <title>High-resolution comparative analysis of great ape genomes.</title>
        <authorList>
            <person name="Pollen A."/>
            <person name="Hastie A."/>
            <person name="Hormozdiari F."/>
            <person name="Dougherty M."/>
            <person name="Liu R."/>
            <person name="Chaisson M."/>
            <person name="Hoppe E."/>
            <person name="Hill C."/>
            <person name="Pang A."/>
            <person name="Hillier L."/>
            <person name="Baker C."/>
            <person name="Armstrong J."/>
            <person name="Shendure J."/>
            <person name="Paten B."/>
            <person name="Wilson R."/>
            <person name="Chao H."/>
            <person name="Schneider V."/>
            <person name="Ventura M."/>
            <person name="Kronenberg Z."/>
            <person name="Murali S."/>
            <person name="Gordon D."/>
            <person name="Cantsilieris S."/>
            <person name="Munson K."/>
            <person name="Nelson B."/>
            <person name="Raja A."/>
            <person name="Underwood J."/>
            <person name="Diekhans M."/>
            <person name="Fiddes I."/>
            <person name="Haussler D."/>
            <person name="Eichler E."/>
        </authorList>
    </citation>
    <scope>NUCLEOTIDE SEQUENCE [LARGE SCALE GENOMIC DNA]</scope>
    <source>
        <strain evidence="1">Yerkes chimp pedigree #C0471</strain>
    </source>
</reference>
<evidence type="ECO:0000313" key="1">
    <source>
        <dbReference type="EMBL" id="PNI96705.1"/>
    </source>
</evidence>
<accession>A0A2J8QK95</accession>
<evidence type="ECO:0000313" key="2">
    <source>
        <dbReference type="Proteomes" id="UP000236370"/>
    </source>
</evidence>
<dbReference type="EMBL" id="NBAG03000032">
    <property type="protein sequence ID" value="PNI96705.1"/>
    <property type="molecule type" value="Genomic_DNA"/>
</dbReference>
<dbReference type="AlphaFoldDB" id="A0A2J8QK95"/>
<sequence length="65" mass="7171">MSDPEMGWVPEPPTMTLGASRVELRVSCHGLLDRDTLTKPHPCVLLKLYSDEQWVEPCLLPGAGP</sequence>
<protein>
    <submittedName>
        <fullName evidence="1">CPNE6 isoform 15</fullName>
    </submittedName>
</protein>
<name>A0A2J8QK95_PANTR</name>
<comment type="caution">
    <text evidence="1">The sequence shown here is derived from an EMBL/GenBank/DDBJ whole genome shotgun (WGS) entry which is preliminary data.</text>
</comment>